<reference evidence="3" key="1">
    <citation type="submission" date="2013-06" db="EMBL/GenBank/DDBJ databases">
        <authorList>
            <person name="Zhao Q."/>
        </authorList>
    </citation>
    <scope>NUCLEOTIDE SEQUENCE</scope>
    <source>
        <strain evidence="3">cv. W1943</strain>
    </source>
</reference>
<organism evidence="2 3">
    <name type="scientific">Oryza rufipogon</name>
    <name type="common">Brownbeard rice</name>
    <name type="synonym">Asian wild rice</name>
    <dbReference type="NCBI Taxonomy" id="4529"/>
    <lineage>
        <taxon>Eukaryota</taxon>
        <taxon>Viridiplantae</taxon>
        <taxon>Streptophyta</taxon>
        <taxon>Embryophyta</taxon>
        <taxon>Tracheophyta</taxon>
        <taxon>Spermatophyta</taxon>
        <taxon>Magnoliopsida</taxon>
        <taxon>Liliopsida</taxon>
        <taxon>Poales</taxon>
        <taxon>Poaceae</taxon>
        <taxon>BOP clade</taxon>
        <taxon>Oryzoideae</taxon>
        <taxon>Oryzeae</taxon>
        <taxon>Oryzinae</taxon>
        <taxon>Oryza</taxon>
    </lineage>
</organism>
<name>A0A0E0QP12_ORYRU</name>
<accession>A0A0E0QP12</accession>
<sequence>MMTTQPPWRRTGPTPERGARGRSAPPLGPRHRRVVGGGGEDAGAAPLDRRRSNPPTGAVAVATPPPLRLAPAPSSCRSALCGWKRKRGRERERRGEGKVKREKWYWWDPLSFLYCGLAEFALWNI</sequence>
<evidence type="ECO:0000313" key="2">
    <source>
        <dbReference type="EnsemblPlants" id="ORUFI09G03900.1"/>
    </source>
</evidence>
<dbReference type="HOGENOM" id="CLU_158931_0_0_1"/>
<dbReference type="Proteomes" id="UP000008022">
    <property type="component" value="Unassembled WGS sequence"/>
</dbReference>
<evidence type="ECO:0000256" key="1">
    <source>
        <dbReference type="SAM" id="MobiDB-lite"/>
    </source>
</evidence>
<dbReference type="EnsemblPlants" id="ORUFI09G03900.1">
    <property type="protein sequence ID" value="ORUFI09G03900.1"/>
    <property type="gene ID" value="ORUFI09G03900"/>
</dbReference>
<reference evidence="2" key="2">
    <citation type="submission" date="2015-06" db="UniProtKB">
        <authorList>
            <consortium name="EnsemblPlants"/>
        </authorList>
    </citation>
    <scope>IDENTIFICATION</scope>
</reference>
<proteinExistence type="predicted"/>
<feature type="region of interest" description="Disordered" evidence="1">
    <location>
        <begin position="1"/>
        <end position="66"/>
    </location>
</feature>
<evidence type="ECO:0000313" key="3">
    <source>
        <dbReference type="Proteomes" id="UP000008022"/>
    </source>
</evidence>
<keyword evidence="3" id="KW-1185">Reference proteome</keyword>
<protein>
    <submittedName>
        <fullName evidence="2">Uncharacterized protein</fullName>
    </submittedName>
</protein>
<dbReference type="OMA" id="ALCGWKR"/>
<dbReference type="Gramene" id="ORUFI09G03900.1">
    <property type="protein sequence ID" value="ORUFI09G03900.1"/>
    <property type="gene ID" value="ORUFI09G03900"/>
</dbReference>
<dbReference type="AlphaFoldDB" id="A0A0E0QP12"/>